<dbReference type="CDD" id="cd07262">
    <property type="entry name" value="VOC_like"/>
    <property type="match status" value="1"/>
</dbReference>
<proteinExistence type="predicted"/>
<protein>
    <submittedName>
        <fullName evidence="2">VOC family protein</fullName>
    </submittedName>
</protein>
<dbReference type="Gene3D" id="3.10.180.10">
    <property type="entry name" value="2,3-Dihydroxybiphenyl 1,2-Dioxygenase, domain 1"/>
    <property type="match status" value="1"/>
</dbReference>
<accession>A0ABS9VQK9</accession>
<comment type="caution">
    <text evidence="2">The sequence shown here is derived from an EMBL/GenBank/DDBJ whole genome shotgun (WGS) entry which is preliminary data.</text>
</comment>
<dbReference type="InterPro" id="IPR037523">
    <property type="entry name" value="VOC_core"/>
</dbReference>
<dbReference type="EMBL" id="JAKZHW010000002">
    <property type="protein sequence ID" value="MCH8617243.1"/>
    <property type="molecule type" value="Genomic_DNA"/>
</dbReference>
<keyword evidence="3" id="KW-1185">Reference proteome</keyword>
<dbReference type="InterPro" id="IPR029068">
    <property type="entry name" value="Glyas_Bleomycin-R_OHBP_Dase"/>
</dbReference>
<organism evidence="2 3">
    <name type="scientific">Sphingomonas telluris</name>
    <dbReference type="NCBI Taxonomy" id="2907998"/>
    <lineage>
        <taxon>Bacteria</taxon>
        <taxon>Pseudomonadati</taxon>
        <taxon>Pseudomonadota</taxon>
        <taxon>Alphaproteobacteria</taxon>
        <taxon>Sphingomonadales</taxon>
        <taxon>Sphingomonadaceae</taxon>
        <taxon>Sphingomonas</taxon>
    </lineage>
</organism>
<dbReference type="Pfam" id="PF00903">
    <property type="entry name" value="Glyoxalase"/>
    <property type="match status" value="1"/>
</dbReference>
<name>A0ABS9VQK9_9SPHN</name>
<sequence length="131" mass="14340">MIGYVTVGTNDLDRARAYYDALFGSIGGRRLMQLEDQRGFTMYGVAMNRPSVVVTRPYDGRAADPGNGTMTALVMDSMEKVDAFHAKALELGGSNEGDPGFRGDAKLGYYFAYFRDLDGNKFAVFNISPQA</sequence>
<gene>
    <name evidence="2" type="ORF">LZ016_14190</name>
</gene>
<dbReference type="PANTHER" id="PTHR35006:SF1">
    <property type="entry name" value="BLL2941 PROTEIN"/>
    <property type="match status" value="1"/>
</dbReference>
<dbReference type="InterPro" id="IPR004360">
    <property type="entry name" value="Glyas_Fos-R_dOase_dom"/>
</dbReference>
<dbReference type="SUPFAM" id="SSF54593">
    <property type="entry name" value="Glyoxalase/Bleomycin resistance protein/Dihydroxybiphenyl dioxygenase"/>
    <property type="match status" value="1"/>
</dbReference>
<dbReference type="PROSITE" id="PS51819">
    <property type="entry name" value="VOC"/>
    <property type="match status" value="1"/>
</dbReference>
<feature type="domain" description="VOC" evidence="1">
    <location>
        <begin position="1"/>
        <end position="127"/>
    </location>
</feature>
<evidence type="ECO:0000313" key="3">
    <source>
        <dbReference type="Proteomes" id="UP001203058"/>
    </source>
</evidence>
<dbReference type="RefSeq" id="WP_241448107.1">
    <property type="nucleotide sequence ID" value="NZ_JAKZHW010000002.1"/>
</dbReference>
<dbReference type="Proteomes" id="UP001203058">
    <property type="component" value="Unassembled WGS sequence"/>
</dbReference>
<dbReference type="PANTHER" id="PTHR35006">
    <property type="entry name" value="GLYOXALASE FAMILY PROTEIN (AFU_ORTHOLOGUE AFUA_5G14830)"/>
    <property type="match status" value="1"/>
</dbReference>
<evidence type="ECO:0000259" key="1">
    <source>
        <dbReference type="PROSITE" id="PS51819"/>
    </source>
</evidence>
<reference evidence="2 3" key="1">
    <citation type="submission" date="2022-03" db="EMBL/GenBank/DDBJ databases">
        <authorList>
            <person name="Jo J.-H."/>
            <person name="Im W.-T."/>
        </authorList>
    </citation>
    <scope>NUCLEOTIDE SEQUENCE [LARGE SCALE GENOMIC DNA]</scope>
    <source>
        <strain evidence="2 3">SM33</strain>
    </source>
</reference>
<evidence type="ECO:0000313" key="2">
    <source>
        <dbReference type="EMBL" id="MCH8617243.1"/>
    </source>
</evidence>